<name>A0A6A6UKC3_9PEZI</name>
<gene>
    <name evidence="2" type="ORF">BT63DRAFT_190618</name>
</gene>
<feature type="region of interest" description="Disordered" evidence="1">
    <location>
        <begin position="158"/>
        <end position="177"/>
    </location>
</feature>
<reference evidence="2" key="1">
    <citation type="journal article" date="2020" name="Stud. Mycol.">
        <title>101 Dothideomycetes genomes: a test case for predicting lifestyles and emergence of pathogens.</title>
        <authorList>
            <person name="Haridas S."/>
            <person name="Albert R."/>
            <person name="Binder M."/>
            <person name="Bloem J."/>
            <person name="Labutti K."/>
            <person name="Salamov A."/>
            <person name="Andreopoulos B."/>
            <person name="Baker S."/>
            <person name="Barry K."/>
            <person name="Bills G."/>
            <person name="Bluhm B."/>
            <person name="Cannon C."/>
            <person name="Castanera R."/>
            <person name="Culley D."/>
            <person name="Daum C."/>
            <person name="Ezra D."/>
            <person name="Gonzalez J."/>
            <person name="Henrissat B."/>
            <person name="Kuo A."/>
            <person name="Liang C."/>
            <person name="Lipzen A."/>
            <person name="Lutzoni F."/>
            <person name="Magnuson J."/>
            <person name="Mondo S."/>
            <person name="Nolan M."/>
            <person name="Ohm R."/>
            <person name="Pangilinan J."/>
            <person name="Park H.-J."/>
            <person name="Ramirez L."/>
            <person name="Alfaro M."/>
            <person name="Sun H."/>
            <person name="Tritt A."/>
            <person name="Yoshinaga Y."/>
            <person name="Zwiers L.-H."/>
            <person name="Turgeon B."/>
            <person name="Goodwin S."/>
            <person name="Spatafora J."/>
            <person name="Crous P."/>
            <person name="Grigoriev I."/>
        </authorList>
    </citation>
    <scope>NUCLEOTIDE SEQUENCE</scope>
    <source>
        <strain evidence="2">CBS 115976</strain>
    </source>
</reference>
<evidence type="ECO:0000256" key="1">
    <source>
        <dbReference type="SAM" id="MobiDB-lite"/>
    </source>
</evidence>
<feature type="compositionally biased region" description="Basic and acidic residues" evidence="1">
    <location>
        <begin position="158"/>
        <end position="167"/>
    </location>
</feature>
<accession>A0A6A6UKC3</accession>
<dbReference type="AlphaFoldDB" id="A0A6A6UKC3"/>
<protein>
    <submittedName>
        <fullName evidence="2">Uncharacterized protein</fullName>
    </submittedName>
</protein>
<evidence type="ECO:0000313" key="3">
    <source>
        <dbReference type="Proteomes" id="UP000799302"/>
    </source>
</evidence>
<dbReference type="Proteomes" id="UP000799302">
    <property type="component" value="Unassembled WGS sequence"/>
</dbReference>
<sequence>MPSSPKIQHPLALPALLNTIITEEGPTTLIICLSRTTFIRHLLNQLPPTHTLFTPTLDLLSNLNLANTRLVFCPSVPALLAYLSTLCQQNKSSEEGGGINGGRLMLAYPLALHAHTSSWSAQGLSQTAAALVMAGRRTGMEVVVVEPVAPHNIHEARVDDYDDGRPDDAEDEDVWKQRVPILSASSTKSGDSGRPWVGRTVETGQVFRRWFRFTEA</sequence>
<evidence type="ECO:0000313" key="2">
    <source>
        <dbReference type="EMBL" id="KAF2672176.1"/>
    </source>
</evidence>
<dbReference type="EMBL" id="MU004232">
    <property type="protein sequence ID" value="KAF2672176.1"/>
    <property type="molecule type" value="Genomic_DNA"/>
</dbReference>
<dbReference type="OrthoDB" id="5391496at2759"/>
<proteinExistence type="predicted"/>
<organism evidence="2 3">
    <name type="scientific">Microthyrium microscopicum</name>
    <dbReference type="NCBI Taxonomy" id="703497"/>
    <lineage>
        <taxon>Eukaryota</taxon>
        <taxon>Fungi</taxon>
        <taxon>Dikarya</taxon>
        <taxon>Ascomycota</taxon>
        <taxon>Pezizomycotina</taxon>
        <taxon>Dothideomycetes</taxon>
        <taxon>Dothideomycetes incertae sedis</taxon>
        <taxon>Microthyriales</taxon>
        <taxon>Microthyriaceae</taxon>
        <taxon>Microthyrium</taxon>
    </lineage>
</organism>
<keyword evidence="3" id="KW-1185">Reference proteome</keyword>